<name>A0A0D0B2P1_9AGAM</name>
<sequence>MNAQISGVLGCLPRSYYPDLSIISLYGPGQAFDDLTLPSLMEPLYYYLKPQPCYTKPQTPNTRQVLSIICTASILMSTSMLTCAASASRPGDHAETK</sequence>
<keyword evidence="2" id="KW-1185">Reference proteome</keyword>
<evidence type="ECO:0000313" key="1">
    <source>
        <dbReference type="EMBL" id="KIK38213.1"/>
    </source>
</evidence>
<accession>A0A0D0B2P1</accession>
<evidence type="ECO:0000313" key="2">
    <source>
        <dbReference type="Proteomes" id="UP000054485"/>
    </source>
</evidence>
<proteinExistence type="predicted"/>
<protein>
    <submittedName>
        <fullName evidence="1">Uncharacterized protein</fullName>
    </submittedName>
</protein>
<dbReference type="EMBL" id="KN835405">
    <property type="protein sequence ID" value="KIK38213.1"/>
    <property type="molecule type" value="Genomic_DNA"/>
</dbReference>
<dbReference type="HOGENOM" id="CLU_2348093_0_0_1"/>
<gene>
    <name evidence="1" type="ORF">CY34DRAFT_404896</name>
</gene>
<dbReference type="AlphaFoldDB" id="A0A0D0B2P1"/>
<dbReference type="OrthoDB" id="2708820at2759"/>
<reference evidence="1 2" key="1">
    <citation type="submission" date="2014-04" db="EMBL/GenBank/DDBJ databases">
        <authorList>
            <consortium name="DOE Joint Genome Institute"/>
            <person name="Kuo A."/>
            <person name="Ruytinx J."/>
            <person name="Rineau F."/>
            <person name="Colpaert J."/>
            <person name="Kohler A."/>
            <person name="Nagy L.G."/>
            <person name="Floudas D."/>
            <person name="Copeland A."/>
            <person name="Barry K.W."/>
            <person name="Cichocki N."/>
            <person name="Veneault-Fourrey C."/>
            <person name="LaButti K."/>
            <person name="Lindquist E.A."/>
            <person name="Lipzen A."/>
            <person name="Lundell T."/>
            <person name="Morin E."/>
            <person name="Murat C."/>
            <person name="Sun H."/>
            <person name="Tunlid A."/>
            <person name="Henrissat B."/>
            <person name="Grigoriev I.V."/>
            <person name="Hibbett D.S."/>
            <person name="Martin F."/>
            <person name="Nordberg H.P."/>
            <person name="Cantor M.N."/>
            <person name="Hua S.X."/>
        </authorList>
    </citation>
    <scope>NUCLEOTIDE SEQUENCE [LARGE SCALE GENOMIC DNA]</scope>
    <source>
        <strain evidence="1 2">UH-Slu-Lm8-n1</strain>
    </source>
</reference>
<organism evidence="1 2">
    <name type="scientific">Suillus luteus UH-Slu-Lm8-n1</name>
    <dbReference type="NCBI Taxonomy" id="930992"/>
    <lineage>
        <taxon>Eukaryota</taxon>
        <taxon>Fungi</taxon>
        <taxon>Dikarya</taxon>
        <taxon>Basidiomycota</taxon>
        <taxon>Agaricomycotina</taxon>
        <taxon>Agaricomycetes</taxon>
        <taxon>Agaricomycetidae</taxon>
        <taxon>Boletales</taxon>
        <taxon>Suillineae</taxon>
        <taxon>Suillaceae</taxon>
        <taxon>Suillus</taxon>
    </lineage>
</organism>
<dbReference type="InParanoid" id="A0A0D0B2P1"/>
<reference evidence="2" key="2">
    <citation type="submission" date="2015-01" db="EMBL/GenBank/DDBJ databases">
        <title>Evolutionary Origins and Diversification of the Mycorrhizal Mutualists.</title>
        <authorList>
            <consortium name="DOE Joint Genome Institute"/>
            <consortium name="Mycorrhizal Genomics Consortium"/>
            <person name="Kohler A."/>
            <person name="Kuo A."/>
            <person name="Nagy L.G."/>
            <person name="Floudas D."/>
            <person name="Copeland A."/>
            <person name="Barry K.W."/>
            <person name="Cichocki N."/>
            <person name="Veneault-Fourrey C."/>
            <person name="LaButti K."/>
            <person name="Lindquist E.A."/>
            <person name="Lipzen A."/>
            <person name="Lundell T."/>
            <person name="Morin E."/>
            <person name="Murat C."/>
            <person name="Riley R."/>
            <person name="Ohm R."/>
            <person name="Sun H."/>
            <person name="Tunlid A."/>
            <person name="Henrissat B."/>
            <person name="Grigoriev I.V."/>
            <person name="Hibbett D.S."/>
            <person name="Martin F."/>
        </authorList>
    </citation>
    <scope>NUCLEOTIDE SEQUENCE [LARGE SCALE GENOMIC DNA]</scope>
    <source>
        <strain evidence="2">UH-Slu-Lm8-n1</strain>
    </source>
</reference>
<dbReference type="Proteomes" id="UP000054485">
    <property type="component" value="Unassembled WGS sequence"/>
</dbReference>